<comment type="caution">
    <text evidence="8">The sequence shown here is derived from an EMBL/GenBank/DDBJ whole genome shotgun (WGS) entry which is preliminary data.</text>
</comment>
<protein>
    <submittedName>
        <fullName evidence="8">Long chain base biosynthesis protein 1-like</fullName>
    </submittedName>
</protein>
<evidence type="ECO:0000256" key="1">
    <source>
        <dbReference type="ARBA" id="ARBA00001933"/>
    </source>
</evidence>
<keyword evidence="5" id="KW-0443">Lipid metabolism</keyword>
<keyword evidence="6" id="KW-0012">Acyltransferase</keyword>
<keyword evidence="3" id="KW-0808">Transferase</keyword>
<dbReference type="Pfam" id="PF00155">
    <property type="entry name" value="Aminotran_1_2"/>
    <property type="match status" value="1"/>
</dbReference>
<dbReference type="EMBL" id="BKCJ010563003">
    <property type="protein sequence ID" value="GFB15037.1"/>
    <property type="molecule type" value="Genomic_DNA"/>
</dbReference>
<dbReference type="PANTHER" id="PTHR13693:SF2">
    <property type="entry name" value="SERINE PALMITOYLTRANSFERASE 1"/>
    <property type="match status" value="1"/>
</dbReference>
<dbReference type="InterPro" id="IPR015422">
    <property type="entry name" value="PyrdxlP-dep_Trfase_small"/>
</dbReference>
<dbReference type="AlphaFoldDB" id="A0A699KWY3"/>
<evidence type="ECO:0000256" key="2">
    <source>
        <dbReference type="ARBA" id="ARBA00008392"/>
    </source>
</evidence>
<sequence length="148" mass="15900">RLSSSGYVFSASLPPYLASAAITAIDVIDSTPQLLVKLRDNVKTLCTGLKGIQGLELASDILSPIVFLALKKSTGSLKSDLQLLEDLTDRVLKEHSVFVVTSKRSALDKCKLPVGIRLFVSAAHTESDLQKAYESLKIVAASVLTDQN</sequence>
<proteinExistence type="inferred from homology"/>
<dbReference type="GO" id="GO:0005783">
    <property type="term" value="C:endoplasmic reticulum"/>
    <property type="evidence" value="ECO:0007669"/>
    <property type="project" value="TreeGrafter"/>
</dbReference>
<dbReference type="GO" id="GO:0004758">
    <property type="term" value="F:serine C-palmitoyltransferase activity"/>
    <property type="evidence" value="ECO:0007669"/>
    <property type="project" value="TreeGrafter"/>
</dbReference>
<dbReference type="Gene3D" id="3.90.1150.10">
    <property type="entry name" value="Aspartate Aminotransferase, domain 1"/>
    <property type="match status" value="1"/>
</dbReference>
<evidence type="ECO:0000256" key="5">
    <source>
        <dbReference type="ARBA" id="ARBA00023098"/>
    </source>
</evidence>
<evidence type="ECO:0000256" key="4">
    <source>
        <dbReference type="ARBA" id="ARBA00022898"/>
    </source>
</evidence>
<comment type="cofactor">
    <cofactor evidence="1">
        <name>pyridoxal 5'-phosphate</name>
        <dbReference type="ChEBI" id="CHEBI:597326"/>
    </cofactor>
</comment>
<organism evidence="8">
    <name type="scientific">Tanacetum cinerariifolium</name>
    <name type="common">Dalmatian daisy</name>
    <name type="synonym">Chrysanthemum cinerariifolium</name>
    <dbReference type="NCBI Taxonomy" id="118510"/>
    <lineage>
        <taxon>Eukaryota</taxon>
        <taxon>Viridiplantae</taxon>
        <taxon>Streptophyta</taxon>
        <taxon>Embryophyta</taxon>
        <taxon>Tracheophyta</taxon>
        <taxon>Spermatophyta</taxon>
        <taxon>Magnoliopsida</taxon>
        <taxon>eudicotyledons</taxon>
        <taxon>Gunneridae</taxon>
        <taxon>Pentapetalae</taxon>
        <taxon>asterids</taxon>
        <taxon>campanulids</taxon>
        <taxon>Asterales</taxon>
        <taxon>Asteraceae</taxon>
        <taxon>Asteroideae</taxon>
        <taxon>Anthemideae</taxon>
        <taxon>Anthemidinae</taxon>
        <taxon>Tanacetum</taxon>
    </lineage>
</organism>
<feature type="non-terminal residue" evidence="8">
    <location>
        <position position="1"/>
    </location>
</feature>
<dbReference type="InterPro" id="IPR015424">
    <property type="entry name" value="PyrdxlP-dep_Trfase"/>
</dbReference>
<gene>
    <name evidence="8" type="ORF">Tci_687008</name>
</gene>
<comment type="similarity">
    <text evidence="2">Belongs to the class-II pyridoxal-phosphate-dependent aminotransferase family.</text>
</comment>
<dbReference type="GO" id="GO:0046513">
    <property type="term" value="P:ceramide biosynthetic process"/>
    <property type="evidence" value="ECO:0007669"/>
    <property type="project" value="TreeGrafter"/>
</dbReference>
<accession>A0A699KWY3</accession>
<dbReference type="GO" id="GO:0030170">
    <property type="term" value="F:pyridoxal phosphate binding"/>
    <property type="evidence" value="ECO:0007669"/>
    <property type="project" value="InterPro"/>
</dbReference>
<evidence type="ECO:0000256" key="6">
    <source>
        <dbReference type="ARBA" id="ARBA00023315"/>
    </source>
</evidence>
<reference evidence="8" key="1">
    <citation type="journal article" date="2019" name="Sci. Rep.">
        <title>Draft genome of Tanacetum cinerariifolium, the natural source of mosquito coil.</title>
        <authorList>
            <person name="Yamashiro T."/>
            <person name="Shiraishi A."/>
            <person name="Satake H."/>
            <person name="Nakayama K."/>
        </authorList>
    </citation>
    <scope>NUCLEOTIDE SEQUENCE</scope>
</reference>
<dbReference type="SUPFAM" id="SSF53383">
    <property type="entry name" value="PLP-dependent transferases"/>
    <property type="match status" value="1"/>
</dbReference>
<name>A0A699KWY3_TANCI</name>
<dbReference type="GO" id="GO:0016020">
    <property type="term" value="C:membrane"/>
    <property type="evidence" value="ECO:0007669"/>
    <property type="project" value="GOC"/>
</dbReference>
<dbReference type="PANTHER" id="PTHR13693">
    <property type="entry name" value="CLASS II AMINOTRANSFERASE/8-AMINO-7-OXONONANOATE SYNTHASE"/>
    <property type="match status" value="1"/>
</dbReference>
<feature type="domain" description="Aminotransferase class I/classII large" evidence="7">
    <location>
        <begin position="4"/>
        <end position="136"/>
    </location>
</feature>
<dbReference type="GO" id="GO:0046512">
    <property type="term" value="P:sphingosine biosynthetic process"/>
    <property type="evidence" value="ECO:0007669"/>
    <property type="project" value="TreeGrafter"/>
</dbReference>
<dbReference type="InterPro" id="IPR050087">
    <property type="entry name" value="AON_synthase_class-II"/>
</dbReference>
<evidence type="ECO:0000259" key="7">
    <source>
        <dbReference type="Pfam" id="PF00155"/>
    </source>
</evidence>
<evidence type="ECO:0000256" key="3">
    <source>
        <dbReference type="ARBA" id="ARBA00022679"/>
    </source>
</evidence>
<evidence type="ECO:0000313" key="8">
    <source>
        <dbReference type="EMBL" id="GFB15037.1"/>
    </source>
</evidence>
<keyword evidence="4" id="KW-0663">Pyridoxal phosphate</keyword>
<dbReference type="InterPro" id="IPR004839">
    <property type="entry name" value="Aminotransferase_I/II_large"/>
</dbReference>